<dbReference type="Gene3D" id="1.10.1200.10">
    <property type="entry name" value="ACP-like"/>
    <property type="match status" value="1"/>
</dbReference>
<evidence type="ECO:0000256" key="2">
    <source>
        <dbReference type="SAM" id="Phobius"/>
    </source>
</evidence>
<dbReference type="Pfam" id="PF00550">
    <property type="entry name" value="PP-binding"/>
    <property type="match status" value="1"/>
</dbReference>
<feature type="region of interest" description="Disordered" evidence="1">
    <location>
        <begin position="1648"/>
        <end position="1668"/>
    </location>
</feature>
<evidence type="ECO:0000259" key="3">
    <source>
        <dbReference type="Pfam" id="PF00501"/>
    </source>
</evidence>
<dbReference type="GO" id="GO:0031177">
    <property type="term" value="F:phosphopantetheine binding"/>
    <property type="evidence" value="ECO:0007669"/>
    <property type="project" value="TreeGrafter"/>
</dbReference>
<reference evidence="6 7" key="2">
    <citation type="submission" date="2024-05" db="EMBL/GenBank/DDBJ databases">
        <authorList>
            <person name="Chen Y."/>
            <person name="Shah S."/>
            <person name="Dougan E. K."/>
            <person name="Thang M."/>
            <person name="Chan C."/>
        </authorList>
    </citation>
    <scope>NUCLEOTIDE SEQUENCE [LARGE SCALE GENOMIC DNA]</scope>
</reference>
<reference evidence="5" key="1">
    <citation type="submission" date="2022-10" db="EMBL/GenBank/DDBJ databases">
        <authorList>
            <person name="Chen Y."/>
            <person name="Dougan E. K."/>
            <person name="Chan C."/>
            <person name="Rhodes N."/>
            <person name="Thang M."/>
        </authorList>
    </citation>
    <scope>NUCLEOTIDE SEQUENCE</scope>
</reference>
<evidence type="ECO:0000313" key="7">
    <source>
        <dbReference type="Proteomes" id="UP001152797"/>
    </source>
</evidence>
<comment type="caution">
    <text evidence="5">The sequence shown here is derived from an EMBL/GenBank/DDBJ whole genome shotgun (WGS) entry which is preliminary data.</text>
</comment>
<dbReference type="PANTHER" id="PTHR45527:SF1">
    <property type="entry name" value="FATTY ACID SYNTHASE"/>
    <property type="match status" value="1"/>
</dbReference>
<feature type="transmembrane region" description="Helical" evidence="2">
    <location>
        <begin position="1451"/>
        <end position="1469"/>
    </location>
</feature>
<organism evidence="5">
    <name type="scientific">Cladocopium goreaui</name>
    <dbReference type="NCBI Taxonomy" id="2562237"/>
    <lineage>
        <taxon>Eukaryota</taxon>
        <taxon>Sar</taxon>
        <taxon>Alveolata</taxon>
        <taxon>Dinophyceae</taxon>
        <taxon>Suessiales</taxon>
        <taxon>Symbiodiniaceae</taxon>
        <taxon>Cladocopium</taxon>
    </lineage>
</organism>
<dbReference type="InterPro" id="IPR036736">
    <property type="entry name" value="ACP-like_sf"/>
</dbReference>
<name>A0A9P1GKG9_9DINO</name>
<evidence type="ECO:0000313" key="5">
    <source>
        <dbReference type="EMBL" id="CAI4013649.1"/>
    </source>
</evidence>
<feature type="domain" description="AMP-dependent synthetase/ligase" evidence="3">
    <location>
        <begin position="96"/>
        <end position="406"/>
    </location>
</feature>
<dbReference type="InterPro" id="IPR011004">
    <property type="entry name" value="Trimer_LpxA-like_sf"/>
</dbReference>
<keyword evidence="7" id="KW-1185">Reference proteome</keyword>
<dbReference type="OrthoDB" id="442565at2759"/>
<dbReference type="PROSITE" id="PS00455">
    <property type="entry name" value="AMP_BINDING"/>
    <property type="match status" value="1"/>
</dbReference>
<protein>
    <submittedName>
        <fullName evidence="6">Novobiocin biosynthesis protein H</fullName>
    </submittedName>
</protein>
<dbReference type="Gene3D" id="3.40.50.12780">
    <property type="entry name" value="N-terminal domain of ligase-like"/>
    <property type="match status" value="1"/>
</dbReference>
<dbReference type="InterPro" id="IPR042099">
    <property type="entry name" value="ANL_N_sf"/>
</dbReference>
<evidence type="ECO:0000259" key="4">
    <source>
        <dbReference type="Pfam" id="PF00550"/>
    </source>
</evidence>
<feature type="transmembrane region" description="Helical" evidence="2">
    <location>
        <begin position="1180"/>
        <end position="1203"/>
    </location>
</feature>
<proteinExistence type="predicted"/>
<accession>A0A9P1GKG9</accession>
<keyword evidence="2" id="KW-0472">Membrane</keyword>
<dbReference type="Gene3D" id="3.30.300.30">
    <property type="match status" value="1"/>
</dbReference>
<dbReference type="Pfam" id="PF00501">
    <property type="entry name" value="AMP-binding"/>
    <property type="match status" value="1"/>
</dbReference>
<feature type="transmembrane region" description="Helical" evidence="2">
    <location>
        <begin position="1475"/>
        <end position="1498"/>
    </location>
</feature>
<dbReference type="EMBL" id="CAMXCT030005968">
    <property type="protein sequence ID" value="CAL4800961.1"/>
    <property type="molecule type" value="Genomic_DNA"/>
</dbReference>
<dbReference type="GO" id="GO:0005737">
    <property type="term" value="C:cytoplasm"/>
    <property type="evidence" value="ECO:0007669"/>
    <property type="project" value="TreeGrafter"/>
</dbReference>
<gene>
    <name evidence="5" type="ORF">C1SCF055_LOCUS38606</name>
</gene>
<keyword evidence="2" id="KW-1133">Transmembrane helix</keyword>
<dbReference type="EMBL" id="CAMXCT020005968">
    <property type="protein sequence ID" value="CAL1167024.1"/>
    <property type="molecule type" value="Genomic_DNA"/>
</dbReference>
<feature type="compositionally biased region" description="Polar residues" evidence="1">
    <location>
        <begin position="1654"/>
        <end position="1668"/>
    </location>
</feature>
<dbReference type="GO" id="GO:0043041">
    <property type="term" value="P:amino acid activation for nonribosomal peptide biosynthetic process"/>
    <property type="evidence" value="ECO:0007669"/>
    <property type="project" value="TreeGrafter"/>
</dbReference>
<sequence>MELEVPKLEELALTEIDGEPCMPGVETNLAELLLTAAHSRPEGLCLEAEATCYTFAQVARMTSSIRKVLRKALLSLQLPAKEGHEPEAFERRLDEHVVTIVLDRGVKSIAAVHAVMLERCCYNAFDVGEPLAKLKSWVEVSRPPVMISSAANLKRLGVSDVSKDLGDFPRLVVDVDVALKVVKSTVPHAACSPEDLDRLAYLIFTSGSTGKPKAVMIRHKSALNVVRLWTKYVGLTAEDRFAQVASMSWDVHVIEVYGTMAARATSVTCEDLVKKSGPDMLQWLKEREITGMSVVPSHLRSMAQGDVSRSSLPQLRLLDVGGEALGLDVVETWAPGRKLFNSYGPSEISVVCTGTYVEAGDVITIGAPLPTYQCHILDPETLTPVESPSTRGVLFVGGIGLARGYLEEEEKTKAKFLDHPQLGRIYNTGDLAAWDEFGRIHYHGRTDWQVQVRGIRIELEALEQAITALPTVKHCEARVIDDRLVLLVSGEESSEANLKSTAAALGRGYVLSQVKFVDVDAWKFNTSGKLLRNVVPFEAPVAQRDAWEAFDKSGASELEQEIAQCIAPQVSDLDRWSVNSHFMEDLGIDSGGFGRLISRMRQGKGKLCQVNLQMLFEYPTIHALASHLHAVAVSDVDDAVVSDAEDGACGAVAAAILEAVEAHPHRVAWEDGCESRTYLQIYRMALGYQRLIRSKMAAAAPAQLVAVWIEGFGQQMAAVLGIMLEAQTFCVVKSKEELKALNPTICLAPKWVKDTCTEMDCLFLDAGYAAQMERLQILAARAAQDEDVCGVALVAGVPVPVTHSTLLSCCAEWRPHLAGRRMALTPLTPPNASMATAALAALCHGATVVDAGKVEILVEEKDAASSSVSARVTPSRRVLISGKTWLTSTPELSRGFTVGSFGSMGTGASPKSMASELAPYILGSQKSFGPRSWPVLCGVVQGVAIFAQPVMVAGRLLLADRLLLPVALAIPLWQSLVALLTLLFFEQLLRVLGLAAVKWTLIGRYREGDHDIYSLYYLRHWLVEHLAKGTIVGQSAHQGSSVAFLFMRNLALKALGADIALTSVVTARVVAYDLISVKDLATVHGPRHLTGVNYGSRRMVLRKVKVGEGAFVGPNCTMEPGCEVAPAGYVEPLSTVSAGTLVEGRVTGVPAQVVGPVDLSRLPSVDEVQKVRRNNAVVALGYWLLLLPKAMMPFMLVVLFRLLQREPSLTGPVDFSRPSLDALPPMLMAQLPWLPLIAFAASMVHTILQLLITAVLCRYLPKMKPPCTYPLTHWRAQIAGLKMSMVLQAAEMLADASIVPAFIRLCGAKMGPGCVMGLQVTLPETLVVGQKSFFATGNILTSVDVDRGQFKVPCITYMGNQTFLGNHNHLPEGLPDNSFCGVGTWLPKRPTEPNMSYFGNPAMKFRRLSSQAAGNVNQGPEKAHFLARFWHHFSTSVMDVFLYRGVQGSTTAMAFFVSRTVCPFVSEVWEPVNLLLIYIGFALGSWYLFSVVLGNLLFNGHAPRSNAYYSTTVTRWFTALTAQQRVFKLPFQTAGSRWQAPILRLLGARVGKRFFCMNELVLVDAPFTEVGDDVTVDYDGQIRCHSFEDFRLKFVHYKIGHRVTIMSGASVAMCDAGDGAVLRPGSLTWKGSNLEPNTVYEGAPAAARDVESGSGPTLLQKTSMLQTK</sequence>
<dbReference type="SUPFAM" id="SSF47336">
    <property type="entry name" value="ACP-like"/>
    <property type="match status" value="1"/>
</dbReference>
<keyword evidence="2" id="KW-0812">Transmembrane</keyword>
<evidence type="ECO:0000313" key="6">
    <source>
        <dbReference type="EMBL" id="CAL4800961.1"/>
    </source>
</evidence>
<dbReference type="Gene3D" id="2.160.10.10">
    <property type="entry name" value="Hexapeptide repeat proteins"/>
    <property type="match status" value="2"/>
</dbReference>
<dbReference type="InterPro" id="IPR009081">
    <property type="entry name" value="PP-bd_ACP"/>
</dbReference>
<dbReference type="GO" id="GO:0044550">
    <property type="term" value="P:secondary metabolite biosynthetic process"/>
    <property type="evidence" value="ECO:0007669"/>
    <property type="project" value="TreeGrafter"/>
</dbReference>
<dbReference type="SUPFAM" id="SSF56801">
    <property type="entry name" value="Acetyl-CoA synthetase-like"/>
    <property type="match status" value="1"/>
</dbReference>
<dbReference type="InterPro" id="IPR020845">
    <property type="entry name" value="AMP-binding_CS"/>
</dbReference>
<dbReference type="EMBL" id="CAMXCT010005968">
    <property type="protein sequence ID" value="CAI4013649.1"/>
    <property type="molecule type" value="Genomic_DNA"/>
</dbReference>
<dbReference type="SUPFAM" id="SSF51161">
    <property type="entry name" value="Trimeric LpxA-like enzymes"/>
    <property type="match status" value="3"/>
</dbReference>
<dbReference type="Proteomes" id="UP001152797">
    <property type="component" value="Unassembled WGS sequence"/>
</dbReference>
<feature type="domain" description="Carrier" evidence="4">
    <location>
        <begin position="562"/>
        <end position="628"/>
    </location>
</feature>
<feature type="transmembrane region" description="Helical" evidence="2">
    <location>
        <begin position="962"/>
        <end position="985"/>
    </location>
</feature>
<dbReference type="PANTHER" id="PTHR45527">
    <property type="entry name" value="NONRIBOSOMAL PEPTIDE SYNTHETASE"/>
    <property type="match status" value="1"/>
</dbReference>
<feature type="transmembrane region" description="Helical" evidence="2">
    <location>
        <begin position="1233"/>
        <end position="1256"/>
    </location>
</feature>
<dbReference type="InterPro" id="IPR045851">
    <property type="entry name" value="AMP-bd_C_sf"/>
</dbReference>
<dbReference type="InterPro" id="IPR000873">
    <property type="entry name" value="AMP-dep_synth/lig_dom"/>
</dbReference>
<evidence type="ECO:0000256" key="1">
    <source>
        <dbReference type="SAM" id="MobiDB-lite"/>
    </source>
</evidence>